<dbReference type="InterPro" id="IPR032675">
    <property type="entry name" value="LRR_dom_sf"/>
</dbReference>
<protein>
    <recommendedName>
        <fullName evidence="6">U2A'/phosphoprotein 32 family A C-terminal domain-containing protein</fullName>
    </recommendedName>
</protein>
<dbReference type="Gene3D" id="3.80.10.10">
    <property type="entry name" value="Ribonuclease Inhibitor"/>
    <property type="match status" value="1"/>
</dbReference>
<dbReference type="PANTHER" id="PTHR18849">
    <property type="entry name" value="LEUCINE RICH REPEAT PROTEIN"/>
    <property type="match status" value="1"/>
</dbReference>
<dbReference type="SUPFAM" id="SSF52058">
    <property type="entry name" value="L domain-like"/>
    <property type="match status" value="1"/>
</dbReference>
<feature type="region of interest" description="Disordered" evidence="3">
    <location>
        <begin position="211"/>
        <end position="268"/>
    </location>
</feature>
<evidence type="ECO:0008006" key="6">
    <source>
        <dbReference type="Google" id="ProtNLM"/>
    </source>
</evidence>
<name>A0A4P9WLC5_9FUNG</name>
<dbReference type="Proteomes" id="UP000269721">
    <property type="component" value="Unassembled WGS sequence"/>
</dbReference>
<reference evidence="5" key="1">
    <citation type="journal article" date="2018" name="Nat. Microbiol.">
        <title>Leveraging single-cell genomics to expand the fungal tree of life.</title>
        <authorList>
            <person name="Ahrendt S.R."/>
            <person name="Quandt C.A."/>
            <person name="Ciobanu D."/>
            <person name="Clum A."/>
            <person name="Salamov A."/>
            <person name="Andreopoulos B."/>
            <person name="Cheng J.F."/>
            <person name="Woyke T."/>
            <person name="Pelin A."/>
            <person name="Henrissat B."/>
            <person name="Reynolds N.K."/>
            <person name="Benny G.L."/>
            <person name="Smith M.E."/>
            <person name="James T.Y."/>
            <person name="Grigoriev I.V."/>
        </authorList>
    </citation>
    <scope>NUCLEOTIDE SEQUENCE [LARGE SCALE GENOMIC DNA]</scope>
</reference>
<gene>
    <name evidence="4" type="ORF">BDK51DRAFT_51900</name>
</gene>
<evidence type="ECO:0000256" key="3">
    <source>
        <dbReference type="SAM" id="MobiDB-lite"/>
    </source>
</evidence>
<keyword evidence="5" id="KW-1185">Reference proteome</keyword>
<dbReference type="Pfam" id="PF14580">
    <property type="entry name" value="LRR_9"/>
    <property type="match status" value="1"/>
</dbReference>
<feature type="compositionally biased region" description="Basic and acidic residues" evidence="3">
    <location>
        <begin position="1"/>
        <end position="14"/>
    </location>
</feature>
<dbReference type="EMBL" id="KZ994424">
    <property type="protein sequence ID" value="RKO92965.1"/>
    <property type="molecule type" value="Genomic_DNA"/>
</dbReference>
<feature type="compositionally biased region" description="Pro residues" evidence="3">
    <location>
        <begin position="253"/>
        <end position="265"/>
    </location>
</feature>
<evidence type="ECO:0000256" key="1">
    <source>
        <dbReference type="ARBA" id="ARBA00022614"/>
    </source>
</evidence>
<dbReference type="PROSITE" id="PS51450">
    <property type="entry name" value="LRR"/>
    <property type="match status" value="1"/>
</dbReference>
<feature type="compositionally biased region" description="Basic and acidic residues" evidence="3">
    <location>
        <begin position="416"/>
        <end position="430"/>
    </location>
</feature>
<evidence type="ECO:0000313" key="4">
    <source>
        <dbReference type="EMBL" id="RKO92965.1"/>
    </source>
</evidence>
<feature type="region of interest" description="Disordered" evidence="3">
    <location>
        <begin position="1"/>
        <end position="20"/>
    </location>
</feature>
<evidence type="ECO:0000256" key="2">
    <source>
        <dbReference type="ARBA" id="ARBA00022737"/>
    </source>
</evidence>
<dbReference type="AlphaFoldDB" id="A0A4P9WLC5"/>
<dbReference type="InterPro" id="IPR001611">
    <property type="entry name" value="Leu-rich_rpt"/>
</dbReference>
<feature type="region of interest" description="Disordered" evidence="3">
    <location>
        <begin position="397"/>
        <end position="447"/>
    </location>
</feature>
<keyword evidence="2" id="KW-0677">Repeat</keyword>
<sequence>MAFTNEARDRRDPACAHQSARPADLSRVDFRQTRGDARCDASFDDRFTAQAYLSETGSGIMVVLTESQILAKARGGRTRTVSDLASVKNLNLWGQNISDASILTRLPSLEVLSLAVNDISSLAAFRPLQNLTELYLRRNSVADPHQLVHLRELPKLRVLWLSENPLGAHPEYRKLVIGFVPQLRVLDDREVSKEERVEAARLVERLTGADEAGEEVGGRAETGRDRRWGEEDRRRRGGPDDAHNMSIFGSSPVPGPRGDPPPPRAPSELAIRQGVINDRAAPVPMSDPDWEFAQNGGDPSAAAHGSRDRRDAYGDEFPVNVGPSVGSRVAPVGRRGEDRARAGLSVSGASVLDGDGRRNRSSRIVDSIEPPAVHPGGYFEEQDHHAEIGANDNYGMQTAYHLGDPTSTHPAAAAAEHPRMPAEAFAEKGVARRSTLPPSQTDAFDDGKRRPTWLREEHLVKVFFDWGGASLVDPAGDGPGIDAECQPPWINRDGVDGGREKGGHLSTKN</sequence>
<feature type="compositionally biased region" description="Basic and acidic residues" evidence="3">
    <location>
        <begin position="216"/>
        <end position="243"/>
    </location>
</feature>
<keyword evidence="1" id="KW-0433">Leucine-rich repeat</keyword>
<dbReference type="PANTHER" id="PTHR18849:SF0">
    <property type="entry name" value="CILIA- AND FLAGELLA-ASSOCIATED PROTEIN 410-RELATED"/>
    <property type="match status" value="1"/>
</dbReference>
<feature type="compositionally biased region" description="Basic and acidic residues" evidence="3">
    <location>
        <begin position="493"/>
        <end position="503"/>
    </location>
</feature>
<organism evidence="4 5">
    <name type="scientific">Blyttiomyces helicus</name>
    <dbReference type="NCBI Taxonomy" id="388810"/>
    <lineage>
        <taxon>Eukaryota</taxon>
        <taxon>Fungi</taxon>
        <taxon>Fungi incertae sedis</taxon>
        <taxon>Chytridiomycota</taxon>
        <taxon>Chytridiomycota incertae sedis</taxon>
        <taxon>Chytridiomycetes</taxon>
        <taxon>Chytridiomycetes incertae sedis</taxon>
        <taxon>Blyttiomyces</taxon>
    </lineage>
</organism>
<evidence type="ECO:0000313" key="5">
    <source>
        <dbReference type="Proteomes" id="UP000269721"/>
    </source>
</evidence>
<accession>A0A4P9WLC5</accession>
<feature type="region of interest" description="Disordered" evidence="3">
    <location>
        <begin position="475"/>
        <end position="509"/>
    </location>
</feature>
<proteinExistence type="predicted"/>
<dbReference type="OrthoDB" id="433501at2759"/>
<feature type="region of interest" description="Disordered" evidence="3">
    <location>
        <begin position="280"/>
        <end position="379"/>
    </location>
</feature>